<accession>A0A7X3MIG8</accession>
<dbReference type="SUPFAM" id="SSF52317">
    <property type="entry name" value="Class I glutamine amidotransferase-like"/>
    <property type="match status" value="1"/>
</dbReference>
<dbReference type="EMBL" id="WUQX01000001">
    <property type="protein sequence ID" value="MXP76880.1"/>
    <property type="molecule type" value="Genomic_DNA"/>
</dbReference>
<evidence type="ECO:0000259" key="1">
    <source>
        <dbReference type="Pfam" id="PF01965"/>
    </source>
</evidence>
<dbReference type="Gene3D" id="3.40.50.880">
    <property type="match status" value="1"/>
</dbReference>
<dbReference type="InterPro" id="IPR029062">
    <property type="entry name" value="Class_I_gatase-like"/>
</dbReference>
<organism evidence="2 3">
    <name type="scientific">Sporofaciens musculi</name>
    <dbReference type="NCBI Taxonomy" id="2681861"/>
    <lineage>
        <taxon>Bacteria</taxon>
        <taxon>Bacillati</taxon>
        <taxon>Bacillota</taxon>
        <taxon>Clostridia</taxon>
        <taxon>Lachnospirales</taxon>
        <taxon>Lachnospiraceae</taxon>
        <taxon>Sporofaciens</taxon>
    </lineage>
</organism>
<dbReference type="AlphaFoldDB" id="A0A7X3MIG8"/>
<dbReference type="CDD" id="cd03135">
    <property type="entry name" value="GATase1_DJ-1"/>
    <property type="match status" value="1"/>
</dbReference>
<reference evidence="2 3" key="1">
    <citation type="submission" date="2019-12" db="EMBL/GenBank/DDBJ databases">
        <title>Sporaefaciens musculi gen. nov., sp. nov., a novel bacterium isolated from the caecum of an obese mouse.</title>
        <authorList>
            <person name="Rasmussen T.S."/>
            <person name="Streidl T."/>
            <person name="Hitch T.C.A."/>
            <person name="Wortmann E."/>
            <person name="Deptula P."/>
            <person name="Hansen M."/>
            <person name="Nielsen D.S."/>
            <person name="Clavel T."/>
            <person name="Vogensen F.K."/>
        </authorList>
    </citation>
    <scope>NUCLEOTIDE SEQUENCE [LARGE SCALE GENOMIC DNA]</scope>
    <source>
        <strain evidence="2 3">WCA-9-b2</strain>
    </source>
</reference>
<evidence type="ECO:0000313" key="3">
    <source>
        <dbReference type="Proteomes" id="UP000460412"/>
    </source>
</evidence>
<dbReference type="InterPro" id="IPR002818">
    <property type="entry name" value="DJ-1/PfpI"/>
</dbReference>
<dbReference type="Pfam" id="PF01965">
    <property type="entry name" value="DJ-1_PfpI"/>
    <property type="match status" value="1"/>
</dbReference>
<keyword evidence="3" id="KW-1185">Reference proteome</keyword>
<dbReference type="PANTHER" id="PTHR48094:SF12">
    <property type="entry name" value="PARKINSON DISEASE PROTEIN 7 HOMOLOG"/>
    <property type="match status" value="1"/>
</dbReference>
<dbReference type="RefSeq" id="WP_159751925.1">
    <property type="nucleotide sequence ID" value="NZ_CASZNZ010000027.1"/>
</dbReference>
<sequence length="184" mass="19613">MKKVSVILADGFEEVEALTVVDLLRRATIYVDTVSIMEDYTVHGAHGINVQTEDLFEEVNFVESDMIVLPGGMPGTKNLEAHAGVRRVVKGFYDEGKKIGAICAAPTVLGNMGLLKGKRISCYPSVEKEIQGAVISGGSVTVDGNIITSRGVGTAIDFALKLIEVLSGPAKAKEIAESIVYETK</sequence>
<evidence type="ECO:0000313" key="2">
    <source>
        <dbReference type="EMBL" id="MXP76880.1"/>
    </source>
</evidence>
<name>A0A7X3MIG8_9FIRM</name>
<gene>
    <name evidence="2" type="ORF">GN277_16265</name>
</gene>
<dbReference type="NCBIfam" id="TIGR01383">
    <property type="entry name" value="not_thiJ"/>
    <property type="match status" value="1"/>
</dbReference>
<proteinExistence type="predicted"/>
<dbReference type="Proteomes" id="UP000460412">
    <property type="component" value="Unassembled WGS sequence"/>
</dbReference>
<dbReference type="InterPro" id="IPR050325">
    <property type="entry name" value="Prot/Nucl_acid_deglycase"/>
</dbReference>
<dbReference type="GO" id="GO:0005737">
    <property type="term" value="C:cytoplasm"/>
    <property type="evidence" value="ECO:0007669"/>
    <property type="project" value="TreeGrafter"/>
</dbReference>
<comment type="caution">
    <text evidence="2">The sequence shown here is derived from an EMBL/GenBank/DDBJ whole genome shotgun (WGS) entry which is preliminary data.</text>
</comment>
<dbReference type="InterPro" id="IPR006287">
    <property type="entry name" value="DJ-1"/>
</dbReference>
<protein>
    <submittedName>
        <fullName evidence="2">DJ-1 family protein</fullName>
    </submittedName>
</protein>
<dbReference type="PANTHER" id="PTHR48094">
    <property type="entry name" value="PROTEIN/NUCLEIC ACID DEGLYCASE DJ-1-RELATED"/>
    <property type="match status" value="1"/>
</dbReference>
<feature type="domain" description="DJ-1/PfpI" evidence="1">
    <location>
        <begin position="2"/>
        <end position="164"/>
    </location>
</feature>